<dbReference type="Proteomes" id="UP000837857">
    <property type="component" value="Chromosome 15"/>
</dbReference>
<sequence>MCAHINNRKLSGYFETGPLRRRAINRELAKNIGNRNAAIISDASPPLCDKAPTKSPQKSHLIANGKFQWQTIAIEANRRGSGDRVIGR</sequence>
<proteinExistence type="predicted"/>
<keyword evidence="2" id="KW-1185">Reference proteome</keyword>
<accession>A0ABN8I1T6</accession>
<dbReference type="EMBL" id="OW152827">
    <property type="protein sequence ID" value="CAH2043037.1"/>
    <property type="molecule type" value="Genomic_DNA"/>
</dbReference>
<reference evidence="1" key="1">
    <citation type="submission" date="2022-03" db="EMBL/GenBank/DDBJ databases">
        <authorList>
            <person name="Martin H S."/>
        </authorList>
    </citation>
    <scope>NUCLEOTIDE SEQUENCE</scope>
</reference>
<name>A0ABN8I1T6_9NEOP</name>
<protein>
    <submittedName>
        <fullName evidence="1">Uncharacterized protein</fullName>
    </submittedName>
</protein>
<gene>
    <name evidence="1" type="ORF">IPOD504_LOCUS4117</name>
</gene>
<evidence type="ECO:0000313" key="2">
    <source>
        <dbReference type="Proteomes" id="UP000837857"/>
    </source>
</evidence>
<feature type="non-terminal residue" evidence="1">
    <location>
        <position position="88"/>
    </location>
</feature>
<organism evidence="1 2">
    <name type="scientific">Iphiclides podalirius</name>
    <name type="common">scarce swallowtail</name>
    <dbReference type="NCBI Taxonomy" id="110791"/>
    <lineage>
        <taxon>Eukaryota</taxon>
        <taxon>Metazoa</taxon>
        <taxon>Ecdysozoa</taxon>
        <taxon>Arthropoda</taxon>
        <taxon>Hexapoda</taxon>
        <taxon>Insecta</taxon>
        <taxon>Pterygota</taxon>
        <taxon>Neoptera</taxon>
        <taxon>Endopterygota</taxon>
        <taxon>Lepidoptera</taxon>
        <taxon>Glossata</taxon>
        <taxon>Ditrysia</taxon>
        <taxon>Papilionoidea</taxon>
        <taxon>Papilionidae</taxon>
        <taxon>Papilioninae</taxon>
        <taxon>Iphiclides</taxon>
    </lineage>
</organism>
<evidence type="ECO:0000313" key="1">
    <source>
        <dbReference type="EMBL" id="CAH2043037.1"/>
    </source>
</evidence>